<dbReference type="EnsemblBacteria" id="ABA80071">
    <property type="protein sequence ID" value="ABA80071"/>
    <property type="gene ID" value="RSP_0887"/>
</dbReference>
<proteinExistence type="inferred from homology"/>
<dbReference type="EMBL" id="CP000143">
    <property type="protein sequence ID" value="ABA80071.2"/>
    <property type="molecule type" value="Genomic_DNA"/>
</dbReference>
<keyword evidence="13" id="KW-0812">Transmembrane</keyword>
<dbReference type="UniPathway" id="UPA00219"/>
<comment type="catalytic activity">
    <reaction evidence="11">
        <text>[GlcNAc-(1-&gt;4)-Mur2Ac(oyl-L-Ala-gamma-D-Glu-L-Lys-D-Ala-D-Ala)](n)-di-trans,octa-cis-undecaprenyl diphosphate + beta-D-GlcNAc-(1-&gt;4)-Mur2Ac(oyl-L-Ala-gamma-D-Glu-L-Lys-D-Ala-D-Ala)-di-trans,octa-cis-undecaprenyl diphosphate = [GlcNAc-(1-&gt;4)-Mur2Ac(oyl-L-Ala-gamma-D-Glu-L-Lys-D-Ala-D-Ala)](n+1)-di-trans,octa-cis-undecaprenyl diphosphate + di-trans,octa-cis-undecaprenyl diphosphate + H(+)</text>
        <dbReference type="Rhea" id="RHEA:23708"/>
        <dbReference type="Rhea" id="RHEA-COMP:9602"/>
        <dbReference type="Rhea" id="RHEA-COMP:9603"/>
        <dbReference type="ChEBI" id="CHEBI:15378"/>
        <dbReference type="ChEBI" id="CHEBI:58405"/>
        <dbReference type="ChEBI" id="CHEBI:60033"/>
        <dbReference type="ChEBI" id="CHEBI:78435"/>
        <dbReference type="EC" id="2.4.99.28"/>
    </reaction>
</comment>
<dbReference type="InterPro" id="IPR050396">
    <property type="entry name" value="Glycosyltr_51/Transpeptidase"/>
</dbReference>
<dbReference type="GO" id="GO:0009252">
    <property type="term" value="P:peptidoglycan biosynthetic process"/>
    <property type="evidence" value="ECO:0007669"/>
    <property type="project" value="UniProtKB-UniPathway"/>
</dbReference>
<comment type="similarity">
    <text evidence="3">In the N-terminal section; belongs to the glycosyltransferase 51 family.</text>
</comment>
<dbReference type="InterPro" id="IPR012338">
    <property type="entry name" value="Beta-lactam/transpept-like"/>
</dbReference>
<keyword evidence="8" id="KW-0378">Hydrolase</keyword>
<evidence type="ECO:0000256" key="8">
    <source>
        <dbReference type="ARBA" id="ARBA00022801"/>
    </source>
</evidence>
<feature type="compositionally biased region" description="Basic residues" evidence="12">
    <location>
        <begin position="744"/>
        <end position="754"/>
    </location>
</feature>
<dbReference type="CAZy" id="GT51">
    <property type="family name" value="Glycosyltransferase Family 51"/>
</dbReference>
<dbReference type="Proteomes" id="UP000002703">
    <property type="component" value="Chromosome 1"/>
</dbReference>
<keyword evidence="13" id="KW-0472">Membrane</keyword>
<evidence type="ECO:0000256" key="1">
    <source>
        <dbReference type="ARBA" id="ARBA00004752"/>
    </source>
</evidence>
<evidence type="ECO:0000256" key="11">
    <source>
        <dbReference type="ARBA" id="ARBA00049902"/>
    </source>
</evidence>
<feature type="region of interest" description="Disordered" evidence="12">
    <location>
        <begin position="686"/>
        <end position="796"/>
    </location>
</feature>
<dbReference type="InterPro" id="IPR023346">
    <property type="entry name" value="Lysozyme-like_dom_sf"/>
</dbReference>
<dbReference type="InterPro" id="IPR001460">
    <property type="entry name" value="PCN-bd_Tpept"/>
</dbReference>
<dbReference type="Gene3D" id="1.10.3810.10">
    <property type="entry name" value="Biosynthetic peptidoglycan transglycosylase-like"/>
    <property type="match status" value="1"/>
</dbReference>
<keyword evidence="17" id="KW-1185">Reference proteome</keyword>
<name>Q3IZG3_CERS4</name>
<dbReference type="Pfam" id="PF00912">
    <property type="entry name" value="Transgly"/>
    <property type="match status" value="1"/>
</dbReference>
<protein>
    <recommendedName>
        <fullName evidence="10">peptidoglycan glycosyltransferase</fullName>
        <ecNumber evidence="10">2.4.99.28</ecNumber>
    </recommendedName>
</protein>
<dbReference type="GO" id="GO:0008955">
    <property type="term" value="F:peptidoglycan glycosyltransferase activity"/>
    <property type="evidence" value="ECO:0007669"/>
    <property type="project" value="UniProtKB-EC"/>
</dbReference>
<dbReference type="eggNOG" id="COG0744">
    <property type="taxonomic scope" value="Bacteria"/>
</dbReference>
<dbReference type="NCBIfam" id="TIGR02074">
    <property type="entry name" value="PBP_1a_fam"/>
    <property type="match status" value="1"/>
</dbReference>
<keyword evidence="7 16" id="KW-0808">Transferase</keyword>
<evidence type="ECO:0000256" key="9">
    <source>
        <dbReference type="ARBA" id="ARBA00023268"/>
    </source>
</evidence>
<dbReference type="SUPFAM" id="SSF53955">
    <property type="entry name" value="Lysozyme-like"/>
    <property type="match status" value="1"/>
</dbReference>
<dbReference type="PANTHER" id="PTHR32282">
    <property type="entry name" value="BINDING PROTEIN TRANSPEPTIDASE, PUTATIVE-RELATED"/>
    <property type="match status" value="1"/>
</dbReference>
<evidence type="ECO:0000256" key="3">
    <source>
        <dbReference type="ARBA" id="ARBA00007739"/>
    </source>
</evidence>
<dbReference type="GO" id="GO:0030288">
    <property type="term" value="C:outer membrane-bounded periplasmic space"/>
    <property type="evidence" value="ECO:0007669"/>
    <property type="project" value="TreeGrafter"/>
</dbReference>
<evidence type="ECO:0000256" key="13">
    <source>
        <dbReference type="SAM" id="Phobius"/>
    </source>
</evidence>
<evidence type="ECO:0000256" key="5">
    <source>
        <dbReference type="ARBA" id="ARBA00022670"/>
    </source>
</evidence>
<dbReference type="GO" id="GO:0008658">
    <property type="term" value="F:penicillin binding"/>
    <property type="evidence" value="ECO:0007669"/>
    <property type="project" value="InterPro"/>
</dbReference>
<dbReference type="OrthoDB" id="9766909at2"/>
<feature type="domain" description="Glycosyl transferase family 51" evidence="15">
    <location>
        <begin position="131"/>
        <end position="318"/>
    </location>
</feature>
<feature type="transmembrane region" description="Helical" evidence="13">
    <location>
        <begin position="53"/>
        <end position="72"/>
    </location>
</feature>
<dbReference type="Pfam" id="PF00905">
    <property type="entry name" value="Transpeptidase"/>
    <property type="match status" value="1"/>
</dbReference>
<dbReference type="GO" id="GO:0004180">
    <property type="term" value="F:carboxypeptidase activity"/>
    <property type="evidence" value="ECO:0007669"/>
    <property type="project" value="UniProtKB-KW"/>
</dbReference>
<dbReference type="GO" id="GO:0006508">
    <property type="term" value="P:proteolysis"/>
    <property type="evidence" value="ECO:0007669"/>
    <property type="project" value="UniProtKB-KW"/>
</dbReference>
<organism evidence="16 17">
    <name type="scientific">Cereibacter sphaeroides (strain ATCC 17023 / DSM 158 / JCM 6121 / CCUG 31486 / LMG 2827 / NBRC 12203 / NCIMB 8253 / ATH 2.4.1.)</name>
    <name type="common">Rhodobacter sphaeroides</name>
    <dbReference type="NCBI Taxonomy" id="272943"/>
    <lineage>
        <taxon>Bacteria</taxon>
        <taxon>Pseudomonadati</taxon>
        <taxon>Pseudomonadota</taxon>
        <taxon>Alphaproteobacteria</taxon>
        <taxon>Rhodobacterales</taxon>
        <taxon>Paracoccaceae</taxon>
        <taxon>Cereibacter</taxon>
    </lineage>
</organism>
<comment type="pathway">
    <text evidence="1">Cell wall biogenesis; peptidoglycan biosynthesis.</text>
</comment>
<dbReference type="PATRIC" id="fig|272943.9.peg.2855"/>
<keyword evidence="9" id="KW-0511">Multifunctional enzyme</keyword>
<evidence type="ECO:0000259" key="14">
    <source>
        <dbReference type="Pfam" id="PF00905"/>
    </source>
</evidence>
<evidence type="ECO:0000259" key="15">
    <source>
        <dbReference type="Pfam" id="PF00912"/>
    </source>
</evidence>
<dbReference type="AlphaFoldDB" id="Q3IZG3"/>
<reference evidence="17" key="1">
    <citation type="submission" date="2005-09" db="EMBL/GenBank/DDBJ databases">
        <title>Complete sequence of chromosome 1 of Rhodobacter sphaeroides 2.4.1.</title>
        <authorList>
            <person name="Copeland A."/>
            <person name="Lucas S."/>
            <person name="Lapidus A."/>
            <person name="Barry K."/>
            <person name="Detter J.C."/>
            <person name="Glavina T."/>
            <person name="Hammon N."/>
            <person name="Israni S."/>
            <person name="Pitluck S."/>
            <person name="Richardson P."/>
            <person name="Mackenzie C."/>
            <person name="Choudhary M."/>
            <person name="Larimer F."/>
            <person name="Hauser L.J."/>
            <person name="Land M."/>
            <person name="Donohue T.J."/>
            <person name="Kaplan S."/>
        </authorList>
    </citation>
    <scope>NUCLEOTIDE SEQUENCE [LARGE SCALE GENOMIC DNA]</scope>
    <source>
        <strain evidence="17">ATCC 17023 / DSM 158 / JCM 6121 / CCUG 31486 / LMG 2827 / NBRC 12203 / NCIMB 8253 / ATH 2.4.1.</strain>
    </source>
</reference>
<evidence type="ECO:0000256" key="10">
    <source>
        <dbReference type="ARBA" id="ARBA00044770"/>
    </source>
</evidence>
<dbReference type="STRING" id="272943.RSP_0887"/>
<dbReference type="EC" id="2.4.99.28" evidence="10"/>
<evidence type="ECO:0000313" key="16">
    <source>
        <dbReference type="EMBL" id="ABA80071.2"/>
    </source>
</evidence>
<feature type="domain" description="Penicillin-binding protein transpeptidase" evidence="14">
    <location>
        <begin position="406"/>
        <end position="644"/>
    </location>
</feature>
<comment type="similarity">
    <text evidence="2">In the C-terminal section; belongs to the transpeptidase family.</text>
</comment>
<evidence type="ECO:0000313" key="17">
    <source>
        <dbReference type="Proteomes" id="UP000002703"/>
    </source>
</evidence>
<gene>
    <name evidence="16" type="primary">MrcB</name>
    <name evidence="16" type="ORF">RSP_0887</name>
</gene>
<keyword evidence="4" id="KW-0121">Carboxypeptidase</keyword>
<evidence type="ECO:0000256" key="2">
    <source>
        <dbReference type="ARBA" id="ARBA00007090"/>
    </source>
</evidence>
<keyword evidence="5" id="KW-0645">Protease</keyword>
<keyword evidence="13" id="KW-1133">Transmembrane helix</keyword>
<dbReference type="InterPro" id="IPR036950">
    <property type="entry name" value="PBP_transglycosylase"/>
</dbReference>
<dbReference type="Gene3D" id="3.40.710.10">
    <property type="entry name" value="DD-peptidase/beta-lactamase superfamily"/>
    <property type="match status" value="1"/>
</dbReference>
<sequence>MSGSNGRRPPLIADRRYGPSAAKKTASNGGGGRGSKPPPKAAPKRRTKKRDPLSAAVAWVFGLIWGIVMFFWRILWGVGWRILAAVALVVGLSSYYFYSQLPEVAQLVDGRARGSVTMLDREGKVFAWRGETYGGMVTSDKVSKYLREAVVATEDRRFYRHFGVSPRGIASAVRINLSEGRGPLEGNGGSTITQQVAKLLCLGVQYDPKEWKSEADYEADCRKGGIWRKVKEVPFALAMEAKYTKAEILTIYFNRAYLGAGARGFEAAAQRYFGKSASEVSASEAAMLAGLLKAPSYYAPTANLERARDRANVIIGLMEEQGYLTRAEADQARAHPAQLSEAAQSRSGGFFADWVMESGPAFLTRDTTEDVIIRTTLDQRLQRAAEGALDDVFKTKVSEGSKAQAAVVVMSADGAVRAMVGGRKVQAAGSFNRATQALRQTGSAFKPFIYAAAMDLGYSPADFVDDSPLTVMVKGSGPWSPSNYDRKFRGIVTLTSALKQSLNIPAVRITEAVGREKVRQVASEFGIQSDLAAGPALALGVSEATLLEMTGAYAGILNGGSAVKPYGLVELRLQGEDTPLIGQEGGIGERVISEQAAQLLTYMMTQVIESGTGARARLPGWEAAGKTGTTQAARDAWFVGFTADYVAGVWMGYDDNTPLKGVTGGGLPADIWREVMVRVHEGLQPQPLKKIVPEPRMPPQTTADVRTDPVPQDTGDWQAQRPNDTGDWQAAPPSAERGRADRARRARHLRRRRAELRSRPARPPPPCRAAGLALQTKVGAEGPPSASPVRASRTAP</sequence>
<evidence type="ECO:0000256" key="7">
    <source>
        <dbReference type="ARBA" id="ARBA00022679"/>
    </source>
</evidence>
<evidence type="ECO:0000256" key="12">
    <source>
        <dbReference type="SAM" id="MobiDB-lite"/>
    </source>
</evidence>
<dbReference type="SUPFAM" id="SSF56601">
    <property type="entry name" value="beta-lactamase/transpeptidase-like"/>
    <property type="match status" value="1"/>
</dbReference>
<feature type="region of interest" description="Disordered" evidence="12">
    <location>
        <begin position="1"/>
        <end position="49"/>
    </location>
</feature>
<dbReference type="PANTHER" id="PTHR32282:SF33">
    <property type="entry name" value="PEPTIDOGLYCAN GLYCOSYLTRANSFERASE"/>
    <property type="match status" value="1"/>
</dbReference>
<dbReference type="InterPro" id="IPR001264">
    <property type="entry name" value="Glyco_trans_51"/>
</dbReference>
<evidence type="ECO:0000256" key="4">
    <source>
        <dbReference type="ARBA" id="ARBA00022645"/>
    </source>
</evidence>
<keyword evidence="6" id="KW-0328">Glycosyltransferase</keyword>
<dbReference type="KEGG" id="rsp:RSP_0887"/>
<accession>Q3IZG3</accession>
<evidence type="ECO:0000256" key="6">
    <source>
        <dbReference type="ARBA" id="ARBA00022676"/>
    </source>
</evidence>